<name>A0A0G3BTF5_9BURK</name>
<dbReference type="AlphaFoldDB" id="A0A0G3BTF5"/>
<dbReference type="PATRIC" id="fig|413882.6.peg.4780"/>
<dbReference type="InterPro" id="IPR010376">
    <property type="entry name" value="GBBH-like_N"/>
</dbReference>
<organism evidence="4 5">
    <name type="scientific">Caldimonas brevitalea</name>
    <dbReference type="NCBI Taxonomy" id="413882"/>
    <lineage>
        <taxon>Bacteria</taxon>
        <taxon>Pseudomonadati</taxon>
        <taxon>Pseudomonadota</taxon>
        <taxon>Betaproteobacteria</taxon>
        <taxon>Burkholderiales</taxon>
        <taxon>Sphaerotilaceae</taxon>
        <taxon>Caldimonas</taxon>
    </lineage>
</organism>
<dbReference type="GO" id="GO:0046872">
    <property type="term" value="F:metal ion binding"/>
    <property type="evidence" value="ECO:0007669"/>
    <property type="project" value="UniProtKB-KW"/>
</dbReference>
<dbReference type="PANTHER" id="PTHR35303">
    <property type="entry name" value="OS02G0197800 PROTEIN"/>
    <property type="match status" value="1"/>
</dbReference>
<dbReference type="EMBL" id="CP011371">
    <property type="protein sequence ID" value="AKJ31263.1"/>
    <property type="molecule type" value="Genomic_DNA"/>
</dbReference>
<feature type="domain" description="Gamma-butyrobetaine hydroxylase-like N-terminal" evidence="3">
    <location>
        <begin position="1"/>
        <end position="75"/>
    </location>
</feature>
<keyword evidence="1" id="KW-0479">Metal-binding</keyword>
<dbReference type="InterPro" id="IPR038492">
    <property type="entry name" value="GBBH-like_N_sf"/>
</dbReference>
<dbReference type="Gene3D" id="3.30.2020.30">
    <property type="match status" value="1"/>
</dbReference>
<accession>A0A0G3BTF5</accession>
<evidence type="ECO:0000256" key="2">
    <source>
        <dbReference type="ARBA" id="ARBA00023004"/>
    </source>
</evidence>
<keyword evidence="5" id="KW-1185">Reference proteome</keyword>
<protein>
    <recommendedName>
        <fullName evidence="3">Gamma-butyrobetaine hydroxylase-like N-terminal domain-containing protein</fullName>
    </recommendedName>
</protein>
<dbReference type="STRING" id="413882.AAW51_4572"/>
<evidence type="ECO:0000256" key="1">
    <source>
        <dbReference type="ARBA" id="ARBA00022723"/>
    </source>
</evidence>
<dbReference type="Pfam" id="PF06155">
    <property type="entry name" value="GBBH-like_N"/>
    <property type="match status" value="1"/>
</dbReference>
<evidence type="ECO:0000313" key="5">
    <source>
        <dbReference type="Proteomes" id="UP000035352"/>
    </source>
</evidence>
<dbReference type="PANTHER" id="PTHR35303:SF8">
    <property type="entry name" value="GAMMA-BUTYROBETAINE HYDROXYLASE-LIKE N-TERMINAL DOMAIN-CONTAINING PROTEIN"/>
    <property type="match status" value="1"/>
</dbReference>
<keyword evidence="2" id="KW-0408">Iron</keyword>
<reference evidence="4 5" key="1">
    <citation type="submission" date="2015-05" db="EMBL/GenBank/DDBJ databases">
        <authorList>
            <person name="Tang B."/>
            <person name="Yu Y."/>
        </authorList>
    </citation>
    <scope>NUCLEOTIDE SEQUENCE [LARGE SCALE GENOMIC DNA]</scope>
    <source>
        <strain evidence="4 5">DSM 7029</strain>
    </source>
</reference>
<gene>
    <name evidence="4" type="ORF">AAW51_4572</name>
</gene>
<sequence length="90" mass="9955">MRLRWADDAEHTLGSVALRRHCRCGDCRAAALHDRAVAVPSDVRLVDAQPIGAYAVQLLFSDGHDRGIYPWPYLRELAEKDAAERAIDGG</sequence>
<evidence type="ECO:0000313" key="4">
    <source>
        <dbReference type="EMBL" id="AKJ31263.1"/>
    </source>
</evidence>
<proteinExistence type="predicted"/>
<evidence type="ECO:0000259" key="3">
    <source>
        <dbReference type="Pfam" id="PF06155"/>
    </source>
</evidence>
<dbReference type="KEGG" id="pbh:AAW51_4572"/>
<dbReference type="Proteomes" id="UP000035352">
    <property type="component" value="Chromosome"/>
</dbReference>